<organism evidence="1 2">
    <name type="scientific">Winogradskya consettensis</name>
    <dbReference type="NCBI Taxonomy" id="113560"/>
    <lineage>
        <taxon>Bacteria</taxon>
        <taxon>Bacillati</taxon>
        <taxon>Actinomycetota</taxon>
        <taxon>Actinomycetes</taxon>
        <taxon>Micromonosporales</taxon>
        <taxon>Micromonosporaceae</taxon>
        <taxon>Winogradskya</taxon>
    </lineage>
</organism>
<evidence type="ECO:0008006" key="3">
    <source>
        <dbReference type="Google" id="ProtNLM"/>
    </source>
</evidence>
<dbReference type="Proteomes" id="UP000680865">
    <property type="component" value="Unassembled WGS sequence"/>
</dbReference>
<dbReference type="EMBL" id="BOQP01000008">
    <property type="protein sequence ID" value="GIM70953.1"/>
    <property type="molecule type" value="Genomic_DNA"/>
</dbReference>
<accession>A0A919SHT5</accession>
<dbReference type="AlphaFoldDB" id="A0A919SHT5"/>
<dbReference type="RefSeq" id="WP_212997163.1">
    <property type="nucleotide sequence ID" value="NZ_BAAATW010000003.1"/>
</dbReference>
<gene>
    <name evidence="1" type="ORF">Aco04nite_23000</name>
</gene>
<evidence type="ECO:0000313" key="2">
    <source>
        <dbReference type="Proteomes" id="UP000680865"/>
    </source>
</evidence>
<reference evidence="1" key="1">
    <citation type="submission" date="2021-03" db="EMBL/GenBank/DDBJ databases">
        <title>Whole genome shotgun sequence of Actinoplanes consettensis NBRC 14913.</title>
        <authorList>
            <person name="Komaki H."/>
            <person name="Tamura T."/>
        </authorList>
    </citation>
    <scope>NUCLEOTIDE SEQUENCE</scope>
    <source>
        <strain evidence="1">NBRC 14913</strain>
    </source>
</reference>
<name>A0A919SHT5_9ACTN</name>
<evidence type="ECO:0000313" key="1">
    <source>
        <dbReference type="EMBL" id="GIM70953.1"/>
    </source>
</evidence>
<proteinExistence type="predicted"/>
<dbReference type="NCBIfam" id="NF035938">
    <property type="entry name" value="EboA_domain"/>
    <property type="match status" value="1"/>
</dbReference>
<comment type="caution">
    <text evidence="1">The sequence shown here is derived from an EMBL/GenBank/DDBJ whole genome shotgun (WGS) entry which is preliminary data.</text>
</comment>
<dbReference type="InterPro" id="IPR047715">
    <property type="entry name" value="EboA_dom"/>
</dbReference>
<sequence>MTPETLRTLLGGVPENGWFAEAEARVRADPDAIGQLFARAGRMLGRRQLPDHPAWTAGQAGRVLLLLAIAAEQREVRVAELYWRGDPAERLAVLHALEHLTLGEAGVPLIEDALRTNDKRLVAAALGPCAALLDAAVWRQGVVKCVFMEVPLSVVDRLGERADQPLAEMLGGLARERAAAGRRMPADALALLNRRSLAKGFKAEEG</sequence>
<keyword evidence="2" id="KW-1185">Reference proteome</keyword>
<protein>
    <recommendedName>
        <fullName evidence="3">Sugar phosphate isomerase</fullName>
    </recommendedName>
</protein>